<dbReference type="PANTHER" id="PTHR33164:SF99">
    <property type="entry name" value="MARR FAMILY REGULATORY PROTEIN"/>
    <property type="match status" value="1"/>
</dbReference>
<organism evidence="2 3">
    <name type="scientific">Nocardia aurantia</name>
    <dbReference type="NCBI Taxonomy" id="2585199"/>
    <lineage>
        <taxon>Bacteria</taxon>
        <taxon>Bacillati</taxon>
        <taxon>Actinomycetota</taxon>
        <taxon>Actinomycetes</taxon>
        <taxon>Mycobacteriales</taxon>
        <taxon>Nocardiaceae</taxon>
        <taxon>Nocardia</taxon>
    </lineage>
</organism>
<dbReference type="PROSITE" id="PS50995">
    <property type="entry name" value="HTH_MARR_2"/>
    <property type="match status" value="1"/>
</dbReference>
<proteinExistence type="predicted"/>
<dbReference type="Gene3D" id="1.10.10.10">
    <property type="entry name" value="Winged helix-like DNA-binding domain superfamily/Winged helix DNA-binding domain"/>
    <property type="match status" value="1"/>
</dbReference>
<dbReference type="AlphaFoldDB" id="A0A7K0DST6"/>
<evidence type="ECO:0000259" key="1">
    <source>
        <dbReference type="PROSITE" id="PS50995"/>
    </source>
</evidence>
<dbReference type="InterPro" id="IPR000835">
    <property type="entry name" value="HTH_MarR-typ"/>
</dbReference>
<dbReference type="PANTHER" id="PTHR33164">
    <property type="entry name" value="TRANSCRIPTIONAL REGULATOR, MARR FAMILY"/>
    <property type="match status" value="1"/>
</dbReference>
<dbReference type="GO" id="GO:0003700">
    <property type="term" value="F:DNA-binding transcription factor activity"/>
    <property type="evidence" value="ECO:0007669"/>
    <property type="project" value="InterPro"/>
</dbReference>
<protein>
    <recommendedName>
        <fullName evidence="1">HTH marR-type domain-containing protein</fullName>
    </recommendedName>
</protein>
<feature type="domain" description="HTH marR-type" evidence="1">
    <location>
        <begin position="5"/>
        <end position="139"/>
    </location>
</feature>
<dbReference type="Proteomes" id="UP000431401">
    <property type="component" value="Unassembled WGS sequence"/>
</dbReference>
<gene>
    <name evidence="2" type="ORF">NRB56_44140</name>
</gene>
<dbReference type="SUPFAM" id="SSF46785">
    <property type="entry name" value="Winged helix' DNA-binding domain"/>
    <property type="match status" value="1"/>
</dbReference>
<evidence type="ECO:0000313" key="2">
    <source>
        <dbReference type="EMBL" id="MQY28829.1"/>
    </source>
</evidence>
<dbReference type="RefSeq" id="WP_194290931.1">
    <property type="nucleotide sequence ID" value="NZ_WEGI01000009.1"/>
</dbReference>
<dbReference type="Pfam" id="PF12802">
    <property type="entry name" value="MarR_2"/>
    <property type="match status" value="1"/>
</dbReference>
<dbReference type="GO" id="GO:0006950">
    <property type="term" value="P:response to stress"/>
    <property type="evidence" value="ECO:0007669"/>
    <property type="project" value="TreeGrafter"/>
</dbReference>
<dbReference type="InterPro" id="IPR039422">
    <property type="entry name" value="MarR/SlyA-like"/>
</dbReference>
<comment type="caution">
    <text evidence="2">The sequence shown here is derived from an EMBL/GenBank/DDBJ whole genome shotgun (WGS) entry which is preliminary data.</text>
</comment>
<accession>A0A7K0DST6</accession>
<sequence>MPAPASDLPLILLAAAAEVTDAIHAGVTAAGFTDLRPTHGFAFVRMAPDGATVGEIADHLGVTKQAASQLVEELVTKGYAVRNPHPRDARARLITLTDRGWAVTRAADAAANDFTARWAAVLGGPAVAELRDRLTRVVRPGRVRPTAW</sequence>
<dbReference type="EMBL" id="WEGI01000009">
    <property type="protein sequence ID" value="MQY28829.1"/>
    <property type="molecule type" value="Genomic_DNA"/>
</dbReference>
<keyword evidence="3" id="KW-1185">Reference proteome</keyword>
<dbReference type="InterPro" id="IPR036390">
    <property type="entry name" value="WH_DNA-bd_sf"/>
</dbReference>
<reference evidence="2 3" key="1">
    <citation type="submission" date="2019-10" db="EMBL/GenBank/DDBJ databases">
        <title>Nocardia macrotermitis sp. nov. and Nocardia aurantia sp. nov., isolated from the gut of fungus growing-termite Macrotermes natalensis.</title>
        <authorList>
            <person name="Benndorf R."/>
            <person name="Schwitalla J."/>
            <person name="Martin K."/>
            <person name="De Beer W."/>
            <person name="Kaster A.-K."/>
            <person name="Vollmers J."/>
            <person name="Poulsen M."/>
            <person name="Beemelmanns C."/>
        </authorList>
    </citation>
    <scope>NUCLEOTIDE SEQUENCE [LARGE SCALE GENOMIC DNA]</scope>
    <source>
        <strain evidence="2 3">RB56</strain>
    </source>
</reference>
<dbReference type="SMART" id="SM00347">
    <property type="entry name" value="HTH_MARR"/>
    <property type="match status" value="1"/>
</dbReference>
<dbReference type="InterPro" id="IPR036388">
    <property type="entry name" value="WH-like_DNA-bd_sf"/>
</dbReference>
<name>A0A7K0DST6_9NOCA</name>
<evidence type="ECO:0000313" key="3">
    <source>
        <dbReference type="Proteomes" id="UP000431401"/>
    </source>
</evidence>